<feature type="transmembrane region" description="Helical" evidence="6">
    <location>
        <begin position="261"/>
        <end position="287"/>
    </location>
</feature>
<dbReference type="PANTHER" id="PTHR30474">
    <property type="entry name" value="CELL CYCLE PROTEIN"/>
    <property type="match status" value="1"/>
</dbReference>
<feature type="transmembrane region" description="Helical" evidence="6">
    <location>
        <begin position="324"/>
        <end position="354"/>
    </location>
</feature>
<evidence type="ECO:0000256" key="2">
    <source>
        <dbReference type="ARBA" id="ARBA00022692"/>
    </source>
</evidence>
<organism evidence="7 8">
    <name type="scientific">Candidatus Portnoybacteria bacterium CG10_big_fil_rev_8_21_14_0_10_38_18</name>
    <dbReference type="NCBI Taxonomy" id="1974813"/>
    <lineage>
        <taxon>Bacteria</taxon>
        <taxon>Candidatus Portnoyibacteriota</taxon>
    </lineage>
</organism>
<gene>
    <name evidence="7" type="ORF">COU82_00045</name>
</gene>
<evidence type="ECO:0000256" key="4">
    <source>
        <dbReference type="ARBA" id="ARBA00022989"/>
    </source>
</evidence>
<dbReference type="NCBIfam" id="TIGR02210">
    <property type="entry name" value="rodA_shape"/>
    <property type="match status" value="1"/>
</dbReference>
<dbReference type="GO" id="GO:0008360">
    <property type="term" value="P:regulation of cell shape"/>
    <property type="evidence" value="ECO:0007669"/>
    <property type="project" value="UniProtKB-KW"/>
</dbReference>
<dbReference type="Pfam" id="PF01098">
    <property type="entry name" value="FTSW_RODA_SPOVE"/>
    <property type="match status" value="1"/>
</dbReference>
<dbReference type="InterPro" id="IPR001182">
    <property type="entry name" value="FtsW/RodA"/>
</dbReference>
<feature type="transmembrane region" description="Helical" evidence="6">
    <location>
        <begin position="182"/>
        <end position="200"/>
    </location>
</feature>
<dbReference type="AlphaFoldDB" id="A0A2M8KCW7"/>
<evidence type="ECO:0000256" key="6">
    <source>
        <dbReference type="SAM" id="Phobius"/>
    </source>
</evidence>
<keyword evidence="2 6" id="KW-0812">Transmembrane</keyword>
<feature type="transmembrane region" description="Helical" evidence="6">
    <location>
        <begin position="138"/>
        <end position="154"/>
    </location>
</feature>
<feature type="transmembrane region" description="Helical" evidence="6">
    <location>
        <begin position="70"/>
        <end position="89"/>
    </location>
</feature>
<dbReference type="GO" id="GO:0032153">
    <property type="term" value="C:cell division site"/>
    <property type="evidence" value="ECO:0007669"/>
    <property type="project" value="TreeGrafter"/>
</dbReference>
<accession>A0A2M8KCW7</accession>
<dbReference type="Proteomes" id="UP000231648">
    <property type="component" value="Unassembled WGS sequence"/>
</dbReference>
<dbReference type="GO" id="GO:0051301">
    <property type="term" value="P:cell division"/>
    <property type="evidence" value="ECO:0007669"/>
    <property type="project" value="InterPro"/>
</dbReference>
<feature type="transmembrane region" description="Helical" evidence="6">
    <location>
        <begin position="38"/>
        <end position="58"/>
    </location>
</feature>
<evidence type="ECO:0000256" key="1">
    <source>
        <dbReference type="ARBA" id="ARBA00004141"/>
    </source>
</evidence>
<protein>
    <submittedName>
        <fullName evidence="7">Rod shape-determining protein RodA</fullName>
    </submittedName>
</protein>
<keyword evidence="5 6" id="KW-0472">Membrane</keyword>
<evidence type="ECO:0000313" key="8">
    <source>
        <dbReference type="Proteomes" id="UP000231648"/>
    </source>
</evidence>
<evidence type="ECO:0000313" key="7">
    <source>
        <dbReference type="EMBL" id="PJE57771.1"/>
    </source>
</evidence>
<name>A0A2M8KCW7_9BACT</name>
<feature type="transmembrane region" description="Helical" evidence="6">
    <location>
        <begin position="109"/>
        <end position="126"/>
    </location>
</feature>
<feature type="transmembrane region" description="Helical" evidence="6">
    <location>
        <begin position="299"/>
        <end position="318"/>
    </location>
</feature>
<dbReference type="EMBL" id="PFDX01000002">
    <property type="protein sequence ID" value="PJE57771.1"/>
    <property type="molecule type" value="Genomic_DNA"/>
</dbReference>
<dbReference type="GO" id="GO:0005886">
    <property type="term" value="C:plasma membrane"/>
    <property type="evidence" value="ECO:0007669"/>
    <property type="project" value="TreeGrafter"/>
</dbReference>
<keyword evidence="3" id="KW-0133">Cell shape</keyword>
<dbReference type="GO" id="GO:0015648">
    <property type="term" value="F:lipid-linked peptidoglycan transporter activity"/>
    <property type="evidence" value="ECO:0007669"/>
    <property type="project" value="TreeGrafter"/>
</dbReference>
<reference evidence="8" key="1">
    <citation type="submission" date="2017-09" db="EMBL/GenBank/DDBJ databases">
        <title>Depth-based differentiation of microbial function through sediment-hosted aquifers and enrichment of novel symbionts in the deep terrestrial subsurface.</title>
        <authorList>
            <person name="Probst A.J."/>
            <person name="Ladd B."/>
            <person name="Jarett J.K."/>
            <person name="Geller-Mcgrath D.E."/>
            <person name="Sieber C.M.K."/>
            <person name="Emerson J.B."/>
            <person name="Anantharaman K."/>
            <person name="Thomas B.C."/>
            <person name="Malmstrom R."/>
            <person name="Stieglmeier M."/>
            <person name="Klingl A."/>
            <person name="Woyke T."/>
            <person name="Ryan C.M."/>
            <person name="Banfield J.F."/>
        </authorList>
    </citation>
    <scope>NUCLEOTIDE SEQUENCE [LARGE SCALE GENOMIC DNA]</scope>
</reference>
<feature type="transmembrane region" description="Helical" evidence="6">
    <location>
        <begin position="12"/>
        <end position="32"/>
    </location>
</feature>
<dbReference type="PANTHER" id="PTHR30474:SF1">
    <property type="entry name" value="PEPTIDOGLYCAN GLYCOSYLTRANSFERASE MRDB"/>
    <property type="match status" value="1"/>
</dbReference>
<dbReference type="InterPro" id="IPR011923">
    <property type="entry name" value="RodA/MrdB"/>
</dbReference>
<comment type="subcellular location">
    <subcellularLocation>
        <location evidence="1">Membrane</location>
        <topology evidence="1">Multi-pass membrane protein</topology>
    </subcellularLocation>
</comment>
<evidence type="ECO:0000256" key="3">
    <source>
        <dbReference type="ARBA" id="ARBA00022960"/>
    </source>
</evidence>
<feature type="transmembrane region" description="Helical" evidence="6">
    <location>
        <begin position="160"/>
        <end position="177"/>
    </location>
</feature>
<sequence length="362" mass="40705">MFLYFLKKLDWGVVASVIILCGIGLLSIYSTVYTPNSIYFYKQLIFVISGFFLMLVFAFLDYRIFRSHPFFLLILYVVSVLLLAAVLLFGKQVRGATSWFGLGPLNFEPVEFAKLIFILILAEYFSLRHIELYRIRHIIVSGIYMLIPVALVFFQPDLGSAMVLVFLWLGVMIIAGIKLRQLLILFLIGAIIFVIAWFAVLKTYQKERIISFINPYFDPLGSGYHRIQSVIAIGAGQVWGRGLGHGSQSQLNFLPDRYTDFIFASVAEEMGFVGMFMIIGFYFLLFFRIIKIALSATNNFARLFCVGAAIVFLFHVAVNVGMNLGILPIAGISLSFVSYGGSNLLISFITIGIVQSIAIRSK</sequence>
<comment type="caution">
    <text evidence="7">The sequence shown here is derived from an EMBL/GenBank/DDBJ whole genome shotgun (WGS) entry which is preliminary data.</text>
</comment>
<evidence type="ECO:0000256" key="5">
    <source>
        <dbReference type="ARBA" id="ARBA00023136"/>
    </source>
</evidence>
<proteinExistence type="predicted"/>
<keyword evidence="4 6" id="KW-1133">Transmembrane helix</keyword>